<name>A0A0K2JI71_SPIKU</name>
<evidence type="ECO:0000313" key="3">
    <source>
        <dbReference type="Proteomes" id="UP000062963"/>
    </source>
</evidence>
<protein>
    <submittedName>
        <fullName evidence="2">Uncharacterized protein</fullName>
    </submittedName>
</protein>
<dbReference type="STRING" id="273035.SKUN_001416"/>
<feature type="compositionally biased region" description="Basic and acidic residues" evidence="1">
    <location>
        <begin position="20"/>
        <end position="53"/>
    </location>
</feature>
<evidence type="ECO:0000313" key="2">
    <source>
        <dbReference type="EMBL" id="ALA98280.1"/>
    </source>
</evidence>
<proteinExistence type="predicted"/>
<sequence>MSCTFCSNNSEEVNLPNENIDAKPNEDSQDVKLSIDDETKDDKTIDNETKPYY</sequence>
<evidence type="ECO:0000256" key="1">
    <source>
        <dbReference type="SAM" id="MobiDB-lite"/>
    </source>
</evidence>
<dbReference type="PATRIC" id="fig|273035.7.peg.1751"/>
<gene>
    <name evidence="2" type="ORF">SKUN_001416</name>
</gene>
<dbReference type="KEGG" id="skn:SKUN_001416"/>
<feature type="compositionally biased region" description="Polar residues" evidence="1">
    <location>
        <begin position="1"/>
        <end position="12"/>
    </location>
</feature>
<feature type="region of interest" description="Disordered" evidence="1">
    <location>
        <begin position="1"/>
        <end position="53"/>
    </location>
</feature>
<reference evidence="2 3" key="1">
    <citation type="journal article" date="2015" name="Genome Announc.">
        <title>Complete Genome Sequence of Spiroplasma kunkelii Strain CR2-3x, Causal Agent of Corn Stunt Disease in Zea mays L.</title>
        <authorList>
            <person name="Davis R.E."/>
            <person name="Shao J."/>
            <person name="Dally E.L."/>
            <person name="Zhao Y."/>
            <person name="Gasparich G.E."/>
            <person name="Gaynor B.J."/>
            <person name="Athey J.C."/>
            <person name="Harrison N.A."/>
            <person name="Donofrio N."/>
        </authorList>
    </citation>
    <scope>NUCLEOTIDE SEQUENCE [LARGE SCALE GENOMIC DNA]</scope>
    <source>
        <strain evidence="2 3">CR2-3x</strain>
    </source>
</reference>
<accession>A0A0K2JI71</accession>
<dbReference type="AlphaFoldDB" id="A0A0K2JI71"/>
<dbReference type="Proteomes" id="UP000062963">
    <property type="component" value="Chromosome"/>
</dbReference>
<keyword evidence="3" id="KW-1185">Reference proteome</keyword>
<organism evidence="2 3">
    <name type="scientific">Spiroplasma kunkelii CR2-3x</name>
    <dbReference type="NCBI Taxonomy" id="273035"/>
    <lineage>
        <taxon>Bacteria</taxon>
        <taxon>Bacillati</taxon>
        <taxon>Mycoplasmatota</taxon>
        <taxon>Mollicutes</taxon>
        <taxon>Entomoplasmatales</taxon>
        <taxon>Spiroplasmataceae</taxon>
        <taxon>Spiroplasma</taxon>
    </lineage>
</organism>
<dbReference type="RefSeq" id="WP_235511008.1">
    <property type="nucleotide sequence ID" value="NZ_CP010899.1"/>
</dbReference>
<dbReference type="EMBL" id="CP010899">
    <property type="protein sequence ID" value="ALA98280.1"/>
    <property type="molecule type" value="Genomic_DNA"/>
</dbReference>